<proteinExistence type="predicted"/>
<keyword evidence="1" id="KW-1133">Transmembrane helix</keyword>
<sequence>MKEEEFKGLMQRYVSSTARGKKSDLAKLTDEIAEAAAYEARKKEKAKRNAARALVVAAIALVLTLSIAIPLALRNEYGGSGMPVDVTQHKSDYTETEVGLPGETDQSDAPHKFYCVDDDLLFDYFVDDAEGTFAANGLNVMLPSSEGLGALYGLITLKASGENIGASASVVLFDELVNEAEIKVFVGEYYWSAVASYENFDNSVEWRGREVKYYAESVGEYNYMVYAYFAVEDARYYITVSCACESDIPSLLEHIF</sequence>
<reference evidence="2" key="1">
    <citation type="submission" date="2020-10" db="EMBL/GenBank/DDBJ databases">
        <authorList>
            <person name="Gilroy R."/>
        </authorList>
    </citation>
    <scope>NUCLEOTIDE SEQUENCE</scope>
    <source>
        <strain evidence="2">517</strain>
    </source>
</reference>
<evidence type="ECO:0000313" key="2">
    <source>
        <dbReference type="EMBL" id="MBO8423778.1"/>
    </source>
</evidence>
<dbReference type="Proteomes" id="UP000727857">
    <property type="component" value="Unassembled WGS sequence"/>
</dbReference>
<evidence type="ECO:0000313" key="3">
    <source>
        <dbReference type="Proteomes" id="UP000727857"/>
    </source>
</evidence>
<name>A0A940ICZ3_9FIRM</name>
<comment type="caution">
    <text evidence="2">The sequence shown here is derived from an EMBL/GenBank/DDBJ whole genome shotgun (WGS) entry which is preliminary data.</text>
</comment>
<organism evidence="2 3">
    <name type="scientific">Candidatus Stercoripulliclostridium pullicola</name>
    <dbReference type="NCBI Taxonomy" id="2840953"/>
    <lineage>
        <taxon>Bacteria</taxon>
        <taxon>Bacillati</taxon>
        <taxon>Bacillota</taxon>
        <taxon>Clostridia</taxon>
        <taxon>Eubacteriales</taxon>
        <taxon>Candidatus Stercoripulliclostridium</taxon>
    </lineage>
</organism>
<keyword evidence="1" id="KW-0472">Membrane</keyword>
<protein>
    <submittedName>
        <fullName evidence="2">Uncharacterized protein</fullName>
    </submittedName>
</protein>
<accession>A0A940ICZ3</accession>
<feature type="transmembrane region" description="Helical" evidence="1">
    <location>
        <begin position="51"/>
        <end position="73"/>
    </location>
</feature>
<dbReference type="AlphaFoldDB" id="A0A940ICZ3"/>
<evidence type="ECO:0000256" key="1">
    <source>
        <dbReference type="SAM" id="Phobius"/>
    </source>
</evidence>
<reference evidence="2" key="2">
    <citation type="journal article" date="2021" name="PeerJ">
        <title>Extensive microbial diversity within the chicken gut microbiome revealed by metagenomics and culture.</title>
        <authorList>
            <person name="Gilroy R."/>
            <person name="Ravi A."/>
            <person name="Getino M."/>
            <person name="Pursley I."/>
            <person name="Horton D.L."/>
            <person name="Alikhan N.F."/>
            <person name="Baker D."/>
            <person name="Gharbi K."/>
            <person name="Hall N."/>
            <person name="Watson M."/>
            <person name="Adriaenssens E.M."/>
            <person name="Foster-Nyarko E."/>
            <person name="Jarju S."/>
            <person name="Secka A."/>
            <person name="Antonio M."/>
            <person name="Oren A."/>
            <person name="Chaudhuri R.R."/>
            <person name="La Ragione R."/>
            <person name="Hildebrand F."/>
            <person name="Pallen M.J."/>
        </authorList>
    </citation>
    <scope>NUCLEOTIDE SEQUENCE</scope>
    <source>
        <strain evidence="2">517</strain>
    </source>
</reference>
<gene>
    <name evidence="2" type="ORF">IAB16_01960</name>
</gene>
<keyword evidence="1" id="KW-0812">Transmembrane</keyword>
<dbReference type="EMBL" id="JADINF010000048">
    <property type="protein sequence ID" value="MBO8423778.1"/>
    <property type="molecule type" value="Genomic_DNA"/>
</dbReference>